<dbReference type="Gene3D" id="3.20.80.10">
    <property type="entry name" value="Regulatory factor, effector binding domain"/>
    <property type="match status" value="1"/>
</dbReference>
<accession>A0ABZ2Y7J1</accession>
<dbReference type="PIRSF" id="PIRSF031644">
    <property type="entry name" value="UCP031644"/>
    <property type="match status" value="1"/>
</dbReference>
<keyword evidence="3" id="KW-1185">Reference proteome</keyword>
<dbReference type="InterPro" id="IPR029442">
    <property type="entry name" value="GyrI-like"/>
</dbReference>
<dbReference type="InterPro" id="IPR011256">
    <property type="entry name" value="Reg_factor_effector_dom_sf"/>
</dbReference>
<dbReference type="RefSeq" id="WP_341877835.1">
    <property type="nucleotide sequence ID" value="NZ_CP121687.1"/>
</dbReference>
<evidence type="ECO:0000259" key="1">
    <source>
        <dbReference type="Pfam" id="PF06445"/>
    </source>
</evidence>
<dbReference type="InterPro" id="IPR008319">
    <property type="entry name" value="GyrI-like_CCH_Lin2189-like"/>
</dbReference>
<proteinExistence type="predicted"/>
<gene>
    <name evidence="2" type="ORF">QBE51_04955</name>
</gene>
<evidence type="ECO:0000313" key="2">
    <source>
        <dbReference type="EMBL" id="WZL70875.1"/>
    </source>
</evidence>
<feature type="domain" description="GyrI-like small molecule binding" evidence="1">
    <location>
        <begin position="19"/>
        <end position="210"/>
    </location>
</feature>
<sequence length="216" mass="24872">MGAFDFKKEFKDLYLPKTTPSIVDVPKMRFIMVDGKGNPNTSPFYKEAVEVLYGLSYTIKMSKKGSVQPEGYFDYVVPPLEGLWWFENNYFDGNVIGRKDEFCWTMMIRQPEFVTSEVFEMAKASLSKKKPELNVSIARLEDFTEGLCAQVMHIGSYDDEPPTVAALEEYIESQGYKTVMSGLRQHHEIYISDPRKTAPEKLKTVIRHPIERIVTE</sequence>
<protein>
    <submittedName>
        <fullName evidence="2">GyrI-like domain-containing protein</fullName>
    </submittedName>
</protein>
<dbReference type="Pfam" id="PF06445">
    <property type="entry name" value="GyrI-like"/>
    <property type="match status" value="1"/>
</dbReference>
<evidence type="ECO:0000313" key="3">
    <source>
        <dbReference type="Proteomes" id="UP001486565"/>
    </source>
</evidence>
<dbReference type="EMBL" id="CP121687">
    <property type="protein sequence ID" value="WZL70875.1"/>
    <property type="molecule type" value="Genomic_DNA"/>
</dbReference>
<reference evidence="2 3" key="1">
    <citation type="submission" date="2023-03" db="EMBL/GenBank/DDBJ databases">
        <title>Novel Species.</title>
        <authorList>
            <person name="Ma S."/>
        </authorList>
    </citation>
    <scope>NUCLEOTIDE SEQUENCE [LARGE SCALE GENOMIC DNA]</scope>
    <source>
        <strain evidence="2 3">LIND6LT2</strain>
    </source>
</reference>
<name>A0ABZ2Y7J1_9FIRM</name>
<dbReference type="Proteomes" id="UP001486565">
    <property type="component" value="Chromosome"/>
</dbReference>
<organism evidence="2 3">
    <name type="scientific">Defluviitalea saccharophila</name>
    <dbReference type="NCBI Taxonomy" id="879970"/>
    <lineage>
        <taxon>Bacteria</taxon>
        <taxon>Bacillati</taxon>
        <taxon>Bacillota</taxon>
        <taxon>Clostridia</taxon>
        <taxon>Lachnospirales</taxon>
        <taxon>Defluviitaleaceae</taxon>
        <taxon>Defluviitalea</taxon>
    </lineage>
</organism>
<dbReference type="SUPFAM" id="SSF55136">
    <property type="entry name" value="Probable bacterial effector-binding domain"/>
    <property type="match status" value="1"/>
</dbReference>